<protein>
    <submittedName>
        <fullName evidence="1">Uncharacterized protein</fullName>
    </submittedName>
</protein>
<sequence length="104" mass="11543">MREQISSCGQLHADANGLTSLDLHKNNMLTTSIIVVGDEILFGIVEDQLGPCLCRKLHSIGWSMVQLSVVQNNVCMYVRAKVMRENPAILVASTHFRVKSFRSA</sequence>
<dbReference type="AlphaFoldDB" id="A0AAN9FVK7"/>
<dbReference type="Gene3D" id="3.40.980.10">
    <property type="entry name" value="MoaB/Mog-like domain"/>
    <property type="match status" value="1"/>
</dbReference>
<dbReference type="InterPro" id="IPR036425">
    <property type="entry name" value="MoaB/Mog-like_dom_sf"/>
</dbReference>
<comment type="caution">
    <text evidence="1">The sequence shown here is derived from an EMBL/GenBank/DDBJ whole genome shotgun (WGS) entry which is preliminary data.</text>
</comment>
<reference evidence="1 2" key="1">
    <citation type="submission" date="2024-01" db="EMBL/GenBank/DDBJ databases">
        <title>The genomes of 5 underutilized Papilionoideae crops provide insights into root nodulation and disease resistanc.</title>
        <authorList>
            <person name="Yuan L."/>
        </authorList>
    </citation>
    <scope>NUCLEOTIDE SEQUENCE [LARGE SCALE GENOMIC DNA]</scope>
    <source>
        <strain evidence="1">ZHUSHIDOU_FW_LH</strain>
        <tissue evidence="1">Leaf</tissue>
    </source>
</reference>
<gene>
    <name evidence="1" type="ORF">RIF29_10801</name>
</gene>
<name>A0AAN9FVK7_CROPI</name>
<proteinExistence type="predicted"/>
<keyword evidence="2" id="KW-1185">Reference proteome</keyword>
<accession>A0AAN9FVK7</accession>
<dbReference type="EMBL" id="JAYWIO010000002">
    <property type="protein sequence ID" value="KAK7282196.1"/>
    <property type="molecule type" value="Genomic_DNA"/>
</dbReference>
<organism evidence="1 2">
    <name type="scientific">Crotalaria pallida</name>
    <name type="common">Smooth rattlebox</name>
    <name type="synonym">Crotalaria striata</name>
    <dbReference type="NCBI Taxonomy" id="3830"/>
    <lineage>
        <taxon>Eukaryota</taxon>
        <taxon>Viridiplantae</taxon>
        <taxon>Streptophyta</taxon>
        <taxon>Embryophyta</taxon>
        <taxon>Tracheophyta</taxon>
        <taxon>Spermatophyta</taxon>
        <taxon>Magnoliopsida</taxon>
        <taxon>eudicotyledons</taxon>
        <taxon>Gunneridae</taxon>
        <taxon>Pentapetalae</taxon>
        <taxon>rosids</taxon>
        <taxon>fabids</taxon>
        <taxon>Fabales</taxon>
        <taxon>Fabaceae</taxon>
        <taxon>Papilionoideae</taxon>
        <taxon>50 kb inversion clade</taxon>
        <taxon>genistoids sensu lato</taxon>
        <taxon>core genistoids</taxon>
        <taxon>Crotalarieae</taxon>
        <taxon>Crotalaria</taxon>
    </lineage>
</organism>
<evidence type="ECO:0000313" key="2">
    <source>
        <dbReference type="Proteomes" id="UP001372338"/>
    </source>
</evidence>
<evidence type="ECO:0000313" key="1">
    <source>
        <dbReference type="EMBL" id="KAK7282196.1"/>
    </source>
</evidence>
<dbReference type="SUPFAM" id="SSF53218">
    <property type="entry name" value="Molybdenum cofactor biosynthesis proteins"/>
    <property type="match status" value="1"/>
</dbReference>
<dbReference type="Proteomes" id="UP001372338">
    <property type="component" value="Unassembled WGS sequence"/>
</dbReference>